<dbReference type="AlphaFoldDB" id="A0A290QGC7"/>
<name>A0A290QGC7_9BACT</name>
<feature type="transmembrane region" description="Helical" evidence="1">
    <location>
        <begin position="20"/>
        <end position="39"/>
    </location>
</feature>
<gene>
    <name evidence="2" type="ORF">CMV30_15995</name>
</gene>
<accession>A0A290QGC7</accession>
<keyword evidence="1" id="KW-0472">Membrane</keyword>
<dbReference type="Proteomes" id="UP000217265">
    <property type="component" value="Chromosome"/>
</dbReference>
<sequence>MPPLSLPACMITPEKRPALARIELLTFLLFGVIIAIVIIPRLRKTPAHEAPAAQNAPKQPAALP</sequence>
<evidence type="ECO:0000256" key="1">
    <source>
        <dbReference type="SAM" id="Phobius"/>
    </source>
</evidence>
<evidence type="ECO:0000313" key="2">
    <source>
        <dbReference type="EMBL" id="ATC65326.1"/>
    </source>
</evidence>
<protein>
    <submittedName>
        <fullName evidence="2">Uncharacterized protein</fullName>
    </submittedName>
</protein>
<proteinExistence type="predicted"/>
<dbReference type="RefSeq" id="WP_096056957.1">
    <property type="nucleotide sequence ID" value="NZ_CP023344.1"/>
</dbReference>
<keyword evidence="3" id="KW-1185">Reference proteome</keyword>
<evidence type="ECO:0000313" key="3">
    <source>
        <dbReference type="Proteomes" id="UP000217265"/>
    </source>
</evidence>
<keyword evidence="1" id="KW-1133">Transmembrane helix</keyword>
<organism evidence="2 3">
    <name type="scientific">Nibricoccus aquaticus</name>
    <dbReference type="NCBI Taxonomy" id="2576891"/>
    <lineage>
        <taxon>Bacteria</taxon>
        <taxon>Pseudomonadati</taxon>
        <taxon>Verrucomicrobiota</taxon>
        <taxon>Opitutia</taxon>
        <taxon>Opitutales</taxon>
        <taxon>Opitutaceae</taxon>
        <taxon>Nibricoccus</taxon>
    </lineage>
</organism>
<keyword evidence="1" id="KW-0812">Transmembrane</keyword>
<dbReference type="KEGG" id="vbh:CMV30_15995"/>
<dbReference type="EMBL" id="CP023344">
    <property type="protein sequence ID" value="ATC65326.1"/>
    <property type="molecule type" value="Genomic_DNA"/>
</dbReference>
<reference evidence="2 3" key="1">
    <citation type="submission" date="2017-09" db="EMBL/GenBank/DDBJ databases">
        <title>Complete genome sequence of Verrucomicrobial strain HZ-65, isolated from freshwater.</title>
        <authorList>
            <person name="Choi A."/>
        </authorList>
    </citation>
    <scope>NUCLEOTIDE SEQUENCE [LARGE SCALE GENOMIC DNA]</scope>
    <source>
        <strain evidence="2 3">HZ-65</strain>
    </source>
</reference>